<evidence type="ECO:0000259" key="3">
    <source>
        <dbReference type="PROSITE" id="PS50110"/>
    </source>
</evidence>
<proteinExistence type="predicted"/>
<keyword evidence="1 2" id="KW-0597">Phosphoprotein</keyword>
<dbReference type="RefSeq" id="WP_126630553.1">
    <property type="nucleotide sequence ID" value="NZ_BIFT01000002.1"/>
</dbReference>
<protein>
    <recommendedName>
        <fullName evidence="3">Response regulatory domain-containing protein</fullName>
    </recommendedName>
</protein>
<evidence type="ECO:0000256" key="2">
    <source>
        <dbReference type="PROSITE-ProRule" id="PRU00169"/>
    </source>
</evidence>
<feature type="modified residue" description="4-aspartylphosphate" evidence="2">
    <location>
        <position position="73"/>
    </location>
</feature>
<dbReference type="Pfam" id="PF00072">
    <property type="entry name" value="Response_reg"/>
    <property type="match status" value="1"/>
</dbReference>
<dbReference type="InterPro" id="IPR001789">
    <property type="entry name" value="Sig_transdc_resp-reg_receiver"/>
</dbReference>
<gene>
    <name evidence="4" type="ORF">KDA_59540</name>
</gene>
<dbReference type="OrthoDB" id="9782655at2"/>
<dbReference type="InterPro" id="IPR050595">
    <property type="entry name" value="Bact_response_regulator"/>
</dbReference>
<dbReference type="PANTHER" id="PTHR44591:SF3">
    <property type="entry name" value="RESPONSE REGULATORY DOMAIN-CONTAINING PROTEIN"/>
    <property type="match status" value="1"/>
</dbReference>
<feature type="domain" description="Response regulatory" evidence="3">
    <location>
        <begin position="23"/>
        <end position="136"/>
    </location>
</feature>
<dbReference type="CDD" id="cd00156">
    <property type="entry name" value="REC"/>
    <property type="match status" value="1"/>
</dbReference>
<dbReference type="PROSITE" id="PS50110">
    <property type="entry name" value="RESPONSE_REGULATORY"/>
    <property type="match status" value="1"/>
</dbReference>
<dbReference type="GO" id="GO:0000160">
    <property type="term" value="P:phosphorelay signal transduction system"/>
    <property type="evidence" value="ECO:0007669"/>
    <property type="project" value="InterPro"/>
</dbReference>
<comment type="caution">
    <text evidence="4">The sequence shown here is derived from an EMBL/GenBank/DDBJ whole genome shotgun (WGS) entry which is preliminary data.</text>
</comment>
<dbReference type="InterPro" id="IPR011006">
    <property type="entry name" value="CheY-like_superfamily"/>
</dbReference>
<keyword evidence="5" id="KW-1185">Reference proteome</keyword>
<evidence type="ECO:0000256" key="1">
    <source>
        <dbReference type="ARBA" id="ARBA00022553"/>
    </source>
</evidence>
<dbReference type="Proteomes" id="UP000287171">
    <property type="component" value="Unassembled WGS sequence"/>
</dbReference>
<dbReference type="Gene3D" id="3.40.50.2300">
    <property type="match status" value="1"/>
</dbReference>
<dbReference type="SUPFAM" id="SSF52172">
    <property type="entry name" value="CheY-like"/>
    <property type="match status" value="1"/>
</dbReference>
<name>A0A402BGS4_9CHLR</name>
<evidence type="ECO:0000313" key="4">
    <source>
        <dbReference type="EMBL" id="GCE30470.1"/>
    </source>
</evidence>
<organism evidence="4 5">
    <name type="scientific">Dictyobacter alpinus</name>
    <dbReference type="NCBI Taxonomy" id="2014873"/>
    <lineage>
        <taxon>Bacteria</taxon>
        <taxon>Bacillati</taxon>
        <taxon>Chloroflexota</taxon>
        <taxon>Ktedonobacteria</taxon>
        <taxon>Ktedonobacterales</taxon>
        <taxon>Dictyobacteraceae</taxon>
        <taxon>Dictyobacter</taxon>
    </lineage>
</organism>
<evidence type="ECO:0000313" key="5">
    <source>
        <dbReference type="Proteomes" id="UP000287171"/>
    </source>
</evidence>
<accession>A0A402BGS4</accession>
<reference evidence="5" key="1">
    <citation type="submission" date="2018-12" db="EMBL/GenBank/DDBJ databases">
        <title>Tengunoibacter tsumagoiensis gen. nov., sp. nov., Dictyobacter kobayashii sp. nov., D. alpinus sp. nov., and D. joshuensis sp. nov. and description of Dictyobacteraceae fam. nov. within the order Ktedonobacterales isolated from Tengu-no-mugimeshi.</title>
        <authorList>
            <person name="Wang C.M."/>
            <person name="Zheng Y."/>
            <person name="Sakai Y."/>
            <person name="Toyoda A."/>
            <person name="Minakuchi Y."/>
            <person name="Abe K."/>
            <person name="Yokota A."/>
            <person name="Yabe S."/>
        </authorList>
    </citation>
    <scope>NUCLEOTIDE SEQUENCE [LARGE SCALE GENOMIC DNA]</scope>
    <source>
        <strain evidence="5">Uno16</strain>
    </source>
</reference>
<dbReference type="SMART" id="SM00448">
    <property type="entry name" value="REC"/>
    <property type="match status" value="1"/>
</dbReference>
<dbReference type="PANTHER" id="PTHR44591">
    <property type="entry name" value="STRESS RESPONSE REGULATOR PROTEIN 1"/>
    <property type="match status" value="1"/>
</dbReference>
<sequence>MPEQPLIKTYEQSNTISHTIGKTLLVVEDDESIGETIIQVIDNETDYHATLAIDARQALEVIKHLKPDAILLDYQLPYINGIQLYDQLHALEDYKYIPVILMSANLPYKEVRQRQMITLKKPFELDELVEIVHHCLEG</sequence>
<dbReference type="AlphaFoldDB" id="A0A402BGS4"/>
<dbReference type="EMBL" id="BIFT01000002">
    <property type="protein sequence ID" value="GCE30470.1"/>
    <property type="molecule type" value="Genomic_DNA"/>
</dbReference>